<gene>
    <name evidence="4" type="ORF">DFR40_1222</name>
</gene>
<keyword evidence="5" id="KW-1185">Reference proteome</keyword>
<dbReference type="SMART" id="SM00450">
    <property type="entry name" value="RHOD"/>
    <property type="match status" value="2"/>
</dbReference>
<dbReference type="AlphaFoldDB" id="A0A495WHK2"/>
<dbReference type="PANTHER" id="PTHR11364:SF27">
    <property type="entry name" value="SULFURTRANSFERASE"/>
    <property type="match status" value="1"/>
</dbReference>
<dbReference type="Gene3D" id="3.40.250.10">
    <property type="entry name" value="Rhodanese-like domain"/>
    <property type="match status" value="2"/>
</dbReference>
<evidence type="ECO:0000313" key="4">
    <source>
        <dbReference type="EMBL" id="RKT59338.1"/>
    </source>
</evidence>
<keyword evidence="4" id="KW-0670">Pyruvate</keyword>
<dbReference type="Pfam" id="PF00581">
    <property type="entry name" value="Rhodanese"/>
    <property type="match status" value="2"/>
</dbReference>
<dbReference type="Proteomes" id="UP000270626">
    <property type="component" value="Unassembled WGS sequence"/>
</dbReference>
<protein>
    <submittedName>
        <fullName evidence="4">Thiosulfate/3-mercaptopyruvate sulfurtransferase</fullName>
    </submittedName>
</protein>
<evidence type="ECO:0000256" key="2">
    <source>
        <dbReference type="ARBA" id="ARBA00022737"/>
    </source>
</evidence>
<dbReference type="GO" id="GO:0004792">
    <property type="term" value="F:thiosulfate-cyanide sulfurtransferase activity"/>
    <property type="evidence" value="ECO:0007669"/>
    <property type="project" value="InterPro"/>
</dbReference>
<accession>A0A495WHK2</accession>
<keyword evidence="1 4" id="KW-0808">Transferase</keyword>
<dbReference type="InterPro" id="IPR045078">
    <property type="entry name" value="TST/MPST-like"/>
</dbReference>
<comment type="caution">
    <text evidence="4">The sequence shown here is derived from an EMBL/GenBank/DDBJ whole genome shotgun (WGS) entry which is preliminary data.</text>
</comment>
<reference evidence="4 5" key="1">
    <citation type="submission" date="2018-10" db="EMBL/GenBank/DDBJ databases">
        <title>Genomic Encyclopedia of Type Strains, Phase IV (KMG-IV): sequencing the most valuable type-strain genomes for metagenomic binning, comparative biology and taxonomic classification.</title>
        <authorList>
            <person name="Goeker M."/>
        </authorList>
    </citation>
    <scope>NUCLEOTIDE SEQUENCE [LARGE SCALE GENOMIC DNA]</scope>
    <source>
        <strain evidence="4 5">DSM 23841</strain>
    </source>
</reference>
<dbReference type="CDD" id="cd01449">
    <property type="entry name" value="TST_Repeat_2"/>
    <property type="match status" value="1"/>
</dbReference>
<feature type="domain" description="Rhodanese" evidence="3">
    <location>
        <begin position="16"/>
        <end position="135"/>
    </location>
</feature>
<dbReference type="EMBL" id="RBXP01000013">
    <property type="protein sequence ID" value="RKT59338.1"/>
    <property type="molecule type" value="Genomic_DNA"/>
</dbReference>
<sequence>MSLGTLASVDQLRAGLDAGWCVVDVRHQLLDTGYGERAYAESHIPGAVFLHCDRDLSAPLNGRNGRHPLPEPALLAARLGAIGIAPATQVVVYDDAQGMIAGRLWWLLRWLGHDAVAVLDGGWQAWLAAGGPVDAVVPAPTPATFVAQQRDLTVDAGFVQEMLGASSLCLVDGRAADRFRGENETIDPVGGHIPGAINRFFRDNLAADGRFKPAAELAAEWRRLLAGRSPAQVVHYCGSGVSACHNLLAMEIAGLPGSRLYGGSWSEWCADPQRPVAR</sequence>
<keyword evidence="2" id="KW-0677">Repeat</keyword>
<evidence type="ECO:0000259" key="3">
    <source>
        <dbReference type="PROSITE" id="PS50206"/>
    </source>
</evidence>
<proteinExistence type="predicted"/>
<feature type="domain" description="Rhodanese" evidence="3">
    <location>
        <begin position="164"/>
        <end position="277"/>
    </location>
</feature>
<dbReference type="CDD" id="cd01448">
    <property type="entry name" value="TST_Repeat_1"/>
    <property type="match status" value="1"/>
</dbReference>
<evidence type="ECO:0000256" key="1">
    <source>
        <dbReference type="ARBA" id="ARBA00022679"/>
    </source>
</evidence>
<dbReference type="InterPro" id="IPR001307">
    <property type="entry name" value="Thiosulphate_STrfase_CS"/>
</dbReference>
<dbReference type="PANTHER" id="PTHR11364">
    <property type="entry name" value="THIOSULFATE SULFERTANSFERASE"/>
    <property type="match status" value="1"/>
</dbReference>
<organism evidence="4 5">
    <name type="scientific">Azonexus fungiphilus</name>
    <dbReference type="NCBI Taxonomy" id="146940"/>
    <lineage>
        <taxon>Bacteria</taxon>
        <taxon>Pseudomonadati</taxon>
        <taxon>Pseudomonadota</taxon>
        <taxon>Betaproteobacteria</taxon>
        <taxon>Rhodocyclales</taxon>
        <taxon>Azonexaceae</taxon>
        <taxon>Azonexus</taxon>
    </lineage>
</organism>
<name>A0A495WHK2_9RHOO</name>
<dbReference type="PROSITE" id="PS00380">
    <property type="entry name" value="RHODANESE_1"/>
    <property type="match status" value="1"/>
</dbReference>
<dbReference type="RefSeq" id="WP_245985616.1">
    <property type="nucleotide sequence ID" value="NZ_RBXP01000013.1"/>
</dbReference>
<dbReference type="InterPro" id="IPR001763">
    <property type="entry name" value="Rhodanese-like_dom"/>
</dbReference>
<dbReference type="PROSITE" id="PS50206">
    <property type="entry name" value="RHODANESE_3"/>
    <property type="match status" value="2"/>
</dbReference>
<evidence type="ECO:0000313" key="5">
    <source>
        <dbReference type="Proteomes" id="UP000270626"/>
    </source>
</evidence>
<dbReference type="SUPFAM" id="SSF52821">
    <property type="entry name" value="Rhodanese/Cell cycle control phosphatase"/>
    <property type="match status" value="2"/>
</dbReference>
<dbReference type="InterPro" id="IPR036873">
    <property type="entry name" value="Rhodanese-like_dom_sf"/>
</dbReference>